<feature type="compositionally biased region" description="Low complexity" evidence="1">
    <location>
        <begin position="63"/>
        <end position="81"/>
    </location>
</feature>
<feature type="compositionally biased region" description="Basic and acidic residues" evidence="1">
    <location>
        <begin position="512"/>
        <end position="528"/>
    </location>
</feature>
<proteinExistence type="predicted"/>
<name>A0A150H4M3_GONPE</name>
<feature type="region of interest" description="Disordered" evidence="1">
    <location>
        <begin position="22"/>
        <end position="91"/>
    </location>
</feature>
<comment type="caution">
    <text evidence="2">The sequence shown here is derived from an EMBL/GenBank/DDBJ whole genome shotgun (WGS) entry which is preliminary data.</text>
</comment>
<dbReference type="STRING" id="33097.A0A150H4M3"/>
<feature type="compositionally biased region" description="Gly residues" evidence="1">
    <location>
        <begin position="308"/>
        <end position="324"/>
    </location>
</feature>
<feature type="region of interest" description="Disordered" evidence="1">
    <location>
        <begin position="221"/>
        <end position="276"/>
    </location>
</feature>
<evidence type="ECO:0000313" key="3">
    <source>
        <dbReference type="Proteomes" id="UP000075714"/>
    </source>
</evidence>
<reference evidence="3" key="1">
    <citation type="journal article" date="2016" name="Nat. Commun.">
        <title>The Gonium pectorale genome demonstrates co-option of cell cycle regulation during the evolution of multicellularity.</title>
        <authorList>
            <person name="Hanschen E.R."/>
            <person name="Marriage T.N."/>
            <person name="Ferris P.J."/>
            <person name="Hamaji T."/>
            <person name="Toyoda A."/>
            <person name="Fujiyama A."/>
            <person name="Neme R."/>
            <person name="Noguchi H."/>
            <person name="Minakuchi Y."/>
            <person name="Suzuki M."/>
            <person name="Kawai-Toyooka H."/>
            <person name="Smith D.R."/>
            <person name="Sparks H."/>
            <person name="Anderson J."/>
            <person name="Bakaric R."/>
            <person name="Luria V."/>
            <person name="Karger A."/>
            <person name="Kirschner M.W."/>
            <person name="Durand P.M."/>
            <person name="Michod R.E."/>
            <person name="Nozaki H."/>
            <person name="Olson B.J."/>
        </authorList>
    </citation>
    <scope>NUCLEOTIDE SEQUENCE [LARGE SCALE GENOMIC DNA]</scope>
    <source>
        <strain evidence="3">NIES-2863</strain>
    </source>
</reference>
<gene>
    <name evidence="2" type="ORF">GPECTOR_1g485</name>
</gene>
<feature type="compositionally biased region" description="Acidic residues" evidence="1">
    <location>
        <begin position="42"/>
        <end position="60"/>
    </location>
</feature>
<feature type="compositionally biased region" description="Gly residues" evidence="1">
    <location>
        <begin position="221"/>
        <end position="245"/>
    </location>
</feature>
<feature type="compositionally biased region" description="Low complexity" evidence="1">
    <location>
        <begin position="545"/>
        <end position="555"/>
    </location>
</feature>
<dbReference type="OrthoDB" id="67750at2759"/>
<accession>A0A150H4M3</accession>
<sequence length="755" mass="77268">MQLGDLRRSGVIGSRETLRSSLAYPGLSPNFLNEPLDGVLSDTEDADDLDQPGGEWDEGDGVGSTARLSASARRAGVRGSSPDQGPGSDHQYNATAAARAALLHEKPAVVERMEKGVAACAVLRDNRHFRLNSLGVFQPGVNDVRARSMHRVELHKHLSTVNLRAPQPDKEVRSALQQDTIGTRLERMYNKVLRAGPAAAGGAGGAGTGGGGAGGFSGGGTGLLGGGGDEGGPFGGSPWGTGVMGAGTVSSLATGTLERSGAGGGTGRAAGGGGGGHAARKLVFNGVGASGGGGGGHAGTAEGRSSSLGGGGGGGGGGGAGPGPGSEAQQRHGSPRVKHARAADARSTDYWMRVTLPPEIIEAQLRHLAATTEAHLRTYHERVAAAQDALLADSGLGPGALGLPSEQVEQALKVKLGQIQEDSTDTSYNYSSLSREAVLASRLGAASKALLTAATLPAFIKAALEHVAQHSGELGSLRAARGAAGPEATASETRFRRRTGVADVAARAMAARGDKDDGSGQQDKDAAKVEQPAARWRPPGMALLAGQQQPGSGAAAPPPTVRRPDAEITDEWLAAFREEMEGIEHSTPDAPPEGLVPLPPLPPGDMDAGAYVRCRLERLWGVLEMPPALRLDMVLYFTARERALSFGSSLALWEQAAAAVLSREAQVEALVALQREVDAGGAPRLSLGGVAALCGRVLQLTRWVAVLAGRLRADSGWTLTRGSAPYPGEGAIGPDHLLAFMEQLRSATEGTGMRP</sequence>
<feature type="region of interest" description="Disordered" evidence="1">
    <location>
        <begin position="292"/>
        <end position="345"/>
    </location>
</feature>
<organism evidence="2 3">
    <name type="scientific">Gonium pectorale</name>
    <name type="common">Green alga</name>
    <dbReference type="NCBI Taxonomy" id="33097"/>
    <lineage>
        <taxon>Eukaryota</taxon>
        <taxon>Viridiplantae</taxon>
        <taxon>Chlorophyta</taxon>
        <taxon>core chlorophytes</taxon>
        <taxon>Chlorophyceae</taxon>
        <taxon>CS clade</taxon>
        <taxon>Chlamydomonadales</taxon>
        <taxon>Volvocaceae</taxon>
        <taxon>Gonium</taxon>
    </lineage>
</organism>
<dbReference type="Proteomes" id="UP000075714">
    <property type="component" value="Unassembled WGS sequence"/>
</dbReference>
<dbReference type="AlphaFoldDB" id="A0A150H4M3"/>
<evidence type="ECO:0000313" key="2">
    <source>
        <dbReference type="EMBL" id="KXZ56540.1"/>
    </source>
</evidence>
<dbReference type="EMBL" id="LSYV01000002">
    <property type="protein sequence ID" value="KXZ56540.1"/>
    <property type="molecule type" value="Genomic_DNA"/>
</dbReference>
<feature type="region of interest" description="Disordered" evidence="1">
    <location>
        <begin position="509"/>
        <end position="563"/>
    </location>
</feature>
<feature type="compositionally biased region" description="Gly residues" evidence="1">
    <location>
        <begin position="261"/>
        <end position="276"/>
    </location>
</feature>
<dbReference type="PANTHER" id="PTHR16078">
    <property type="entry name" value="COILED-COIL DOMAIN-CONTAINING PROTEIN 87"/>
    <property type="match status" value="1"/>
</dbReference>
<protein>
    <submittedName>
        <fullName evidence="2">Uncharacterized protein</fullName>
    </submittedName>
</protein>
<keyword evidence="3" id="KW-1185">Reference proteome</keyword>
<dbReference type="InterPro" id="IPR037383">
    <property type="entry name" value="CCDC87"/>
</dbReference>
<evidence type="ECO:0000256" key="1">
    <source>
        <dbReference type="SAM" id="MobiDB-lite"/>
    </source>
</evidence>
<dbReference type="PANTHER" id="PTHR16078:SF1">
    <property type="entry name" value="COILED-COIL DOMAIN-CONTAINING PROTEIN 87"/>
    <property type="match status" value="1"/>
</dbReference>